<dbReference type="Pfam" id="PF00786">
    <property type="entry name" value="PBD"/>
    <property type="match status" value="1"/>
</dbReference>
<feature type="compositionally biased region" description="Polar residues" evidence="4">
    <location>
        <begin position="407"/>
        <end position="420"/>
    </location>
</feature>
<dbReference type="PANTHER" id="PTHR45691">
    <property type="entry name" value="PROTEIN DIAPHANOUS"/>
    <property type="match status" value="1"/>
</dbReference>
<dbReference type="InterPro" id="IPR000697">
    <property type="entry name" value="WH1/EVH1_dom"/>
</dbReference>
<evidence type="ECO:0000256" key="2">
    <source>
        <dbReference type="ARBA" id="ARBA00022737"/>
    </source>
</evidence>
<dbReference type="EMBL" id="HG994592">
    <property type="protein sequence ID" value="CAF2833496.1"/>
    <property type="molecule type" value="Genomic_DNA"/>
</dbReference>
<dbReference type="OrthoDB" id="6276567at2759"/>
<dbReference type="InterPro" id="IPR011993">
    <property type="entry name" value="PH-like_dom_sf"/>
</dbReference>
<dbReference type="PANTHER" id="PTHR45691:SF1">
    <property type="entry name" value="FH2 DOMAIN-CONTAINING PROTEIN 1-RELATED"/>
    <property type="match status" value="1"/>
</dbReference>
<accession>A0A7R8CJ95</accession>
<reference evidence="5" key="1">
    <citation type="submission" date="2021-02" db="EMBL/GenBank/DDBJ databases">
        <authorList>
            <person name="Bekaert M."/>
        </authorList>
    </citation>
    <scope>NUCLEOTIDE SEQUENCE</scope>
    <source>
        <strain evidence="5">IoA-00</strain>
    </source>
</reference>
<dbReference type="PROSITE" id="PS51082">
    <property type="entry name" value="WH2"/>
    <property type="match status" value="1"/>
</dbReference>
<gene>
    <name evidence="5" type="ORF">LSAA_3842</name>
</gene>
<evidence type="ECO:0000256" key="3">
    <source>
        <dbReference type="ARBA" id="ARBA00023242"/>
    </source>
</evidence>
<feature type="compositionally biased region" description="Pro residues" evidence="4">
    <location>
        <begin position="362"/>
        <end position="372"/>
    </location>
</feature>
<feature type="compositionally biased region" description="Low complexity" evidence="4">
    <location>
        <begin position="441"/>
        <end position="454"/>
    </location>
</feature>
<dbReference type="InterPro" id="IPR000095">
    <property type="entry name" value="CRIB_dom"/>
</dbReference>
<dbReference type="Gene3D" id="3.90.810.10">
    <property type="entry name" value="CRIB domain"/>
    <property type="match status" value="1"/>
</dbReference>
<feature type="compositionally biased region" description="Pro residues" evidence="4">
    <location>
        <begin position="337"/>
        <end position="349"/>
    </location>
</feature>
<dbReference type="GO" id="GO:0030041">
    <property type="term" value="P:actin filament polymerization"/>
    <property type="evidence" value="ECO:0007669"/>
    <property type="project" value="TreeGrafter"/>
</dbReference>
<dbReference type="AlphaFoldDB" id="A0A7R8CJ95"/>
<dbReference type="InterPro" id="IPR051412">
    <property type="entry name" value="Formin_Homology_Diaphanous_sf"/>
</dbReference>
<feature type="region of interest" description="Disordered" evidence="4">
    <location>
        <begin position="289"/>
        <end position="492"/>
    </location>
</feature>
<evidence type="ECO:0000256" key="4">
    <source>
        <dbReference type="SAM" id="MobiDB-lite"/>
    </source>
</evidence>
<dbReference type="InterPro" id="IPR036936">
    <property type="entry name" value="CRIB_dom_sf"/>
</dbReference>
<feature type="compositionally biased region" description="Acidic residues" evidence="4">
    <location>
        <begin position="577"/>
        <end position="596"/>
    </location>
</feature>
<dbReference type="GO" id="GO:0003779">
    <property type="term" value="F:actin binding"/>
    <property type="evidence" value="ECO:0007669"/>
    <property type="project" value="InterPro"/>
</dbReference>
<feature type="region of interest" description="Disordered" evidence="4">
    <location>
        <begin position="572"/>
        <end position="607"/>
    </location>
</feature>
<dbReference type="Gene3D" id="2.30.29.30">
    <property type="entry name" value="Pleckstrin-homology domain (PH domain)/Phosphotyrosine-binding domain (PTB)"/>
    <property type="match status" value="1"/>
</dbReference>
<evidence type="ECO:0000313" key="6">
    <source>
        <dbReference type="Proteomes" id="UP000675881"/>
    </source>
</evidence>
<evidence type="ECO:0000256" key="1">
    <source>
        <dbReference type="ARBA" id="ARBA00004123"/>
    </source>
</evidence>
<dbReference type="SMART" id="SM00461">
    <property type="entry name" value="WH1"/>
    <property type="match status" value="1"/>
</dbReference>
<feature type="compositionally biased region" description="Polar residues" evidence="4">
    <location>
        <begin position="352"/>
        <end position="361"/>
    </location>
</feature>
<keyword evidence="6" id="KW-1185">Reference proteome</keyword>
<keyword evidence="2" id="KW-0677">Repeat</keyword>
<evidence type="ECO:0000313" key="5">
    <source>
        <dbReference type="EMBL" id="CAF2833496.1"/>
    </source>
</evidence>
<keyword evidence="3" id="KW-0539">Nucleus</keyword>
<dbReference type="GO" id="GO:0005634">
    <property type="term" value="C:nucleus"/>
    <property type="evidence" value="ECO:0007669"/>
    <property type="project" value="UniProtKB-SubCell"/>
</dbReference>
<proteinExistence type="predicted"/>
<feature type="compositionally biased region" description="Low complexity" evidence="4">
    <location>
        <begin position="464"/>
        <end position="476"/>
    </location>
</feature>
<protein>
    <submittedName>
        <fullName evidence="5">(salmon louse) hypothetical protein</fullName>
    </submittedName>
</protein>
<dbReference type="PROSITE" id="PS50229">
    <property type="entry name" value="WH1"/>
    <property type="match status" value="1"/>
</dbReference>
<dbReference type="GO" id="GO:0005884">
    <property type="term" value="C:actin filament"/>
    <property type="evidence" value="ECO:0007669"/>
    <property type="project" value="TreeGrafter"/>
</dbReference>
<sequence length="607" mass="66832">MQRSKIWGSLIPENCQGIAMTVVRLFFANPTKSDWDLQGTGAICLMKDYSRRSHYMQFLKADPKEVHWEQELYLELRLKFRSDRFYEFEGDSGSIGIQFADLSESEIFVSAVESVLTKKLERIKRRDNKRKIHDTAPELNNNTSKRGTKEVAASASSSNERDNESNFFSNINIFNRNRSRRSKKKRPEISEPSDFKHVTMHRDGKIVEDFGGLDDSVKHLLFMAGVNSNEILEDPKKQREIFQFLRKNNSDIENNNNHRGLLILQYQTSIANLFLLLLLWGKKPSLSPLKHPSIKPPPPPRTAPSTPAFKPDPPPPSNHFNHSVRHPKPKQSSSGRPNPPPPPPPPPPSFITAGSTAKSSQLPPPPPPPAKPPVRTSSNPSFPPPPPPSSAKSLHHVALARSHSKSSKNYSFPSPPTYTKSSNPSFPPPPPPSSNKLINYSAPPISSGKSSHSSVPPPPPPPSSSKSSLSSSKPSSSGPPPPPSGGSKPAFDICSAIKNASGTLQPVKPFEKKAVPEGRSALLDSIVNGGKKIQLKSVAERICKENVEATPETPTTLTEVLQIALLKIKNDVQVSSESEDGSNNESDSSEWSDDESYQQKLEKFVSL</sequence>
<feature type="region of interest" description="Disordered" evidence="4">
    <location>
        <begin position="128"/>
        <end position="164"/>
    </location>
</feature>
<dbReference type="SUPFAM" id="SSF50729">
    <property type="entry name" value="PH domain-like"/>
    <property type="match status" value="1"/>
</dbReference>
<comment type="subcellular location">
    <subcellularLocation>
        <location evidence="1">Nucleus</location>
    </subcellularLocation>
</comment>
<dbReference type="InterPro" id="IPR003124">
    <property type="entry name" value="WH2_dom"/>
</dbReference>
<name>A0A7R8CJ95_LEPSM</name>
<dbReference type="Pfam" id="PF00568">
    <property type="entry name" value="WH1"/>
    <property type="match status" value="1"/>
</dbReference>
<dbReference type="Proteomes" id="UP000675881">
    <property type="component" value="Chromosome 13"/>
</dbReference>
<organism evidence="5 6">
    <name type="scientific">Lepeophtheirus salmonis</name>
    <name type="common">Salmon louse</name>
    <name type="synonym">Caligus salmonis</name>
    <dbReference type="NCBI Taxonomy" id="72036"/>
    <lineage>
        <taxon>Eukaryota</taxon>
        <taxon>Metazoa</taxon>
        <taxon>Ecdysozoa</taxon>
        <taxon>Arthropoda</taxon>
        <taxon>Crustacea</taxon>
        <taxon>Multicrustacea</taxon>
        <taxon>Hexanauplia</taxon>
        <taxon>Copepoda</taxon>
        <taxon>Siphonostomatoida</taxon>
        <taxon>Caligidae</taxon>
        <taxon>Lepeophtheirus</taxon>
    </lineage>
</organism>